<reference evidence="1" key="1">
    <citation type="submission" date="2014-09" db="EMBL/GenBank/DDBJ databases">
        <authorList>
            <person name="Magalhaes I.L.F."/>
            <person name="Oliveira U."/>
            <person name="Santos F.R."/>
            <person name="Vidigal T.H.D.A."/>
            <person name="Brescovit A.D."/>
            <person name="Santos A.J."/>
        </authorList>
    </citation>
    <scope>NUCLEOTIDE SEQUENCE</scope>
    <source>
        <tissue evidence="1">Shoot tissue taken approximately 20 cm above the soil surface</tissue>
    </source>
</reference>
<dbReference type="EMBL" id="GBRH01159767">
    <property type="protein sequence ID" value="JAE38129.1"/>
    <property type="molecule type" value="Transcribed_RNA"/>
</dbReference>
<evidence type="ECO:0000313" key="1">
    <source>
        <dbReference type="EMBL" id="JAE38129.1"/>
    </source>
</evidence>
<proteinExistence type="predicted"/>
<organism evidence="1">
    <name type="scientific">Arundo donax</name>
    <name type="common">Giant reed</name>
    <name type="synonym">Donax arundinaceus</name>
    <dbReference type="NCBI Taxonomy" id="35708"/>
    <lineage>
        <taxon>Eukaryota</taxon>
        <taxon>Viridiplantae</taxon>
        <taxon>Streptophyta</taxon>
        <taxon>Embryophyta</taxon>
        <taxon>Tracheophyta</taxon>
        <taxon>Spermatophyta</taxon>
        <taxon>Magnoliopsida</taxon>
        <taxon>Liliopsida</taxon>
        <taxon>Poales</taxon>
        <taxon>Poaceae</taxon>
        <taxon>PACMAD clade</taxon>
        <taxon>Arundinoideae</taxon>
        <taxon>Arundineae</taxon>
        <taxon>Arundo</taxon>
    </lineage>
</organism>
<protein>
    <submittedName>
        <fullName evidence="1">Uncharacterized protein</fullName>
    </submittedName>
</protein>
<sequence length="38" mass="4099">MNIQGIAAAAAEVLHFLFVLQLLSQARINQSHDSNSSC</sequence>
<dbReference type="AlphaFoldDB" id="A0A0A9HQQ0"/>
<accession>A0A0A9HQQ0</accession>
<reference evidence="1" key="2">
    <citation type="journal article" date="2015" name="Data Brief">
        <title>Shoot transcriptome of the giant reed, Arundo donax.</title>
        <authorList>
            <person name="Barrero R.A."/>
            <person name="Guerrero F.D."/>
            <person name="Moolhuijzen P."/>
            <person name="Goolsby J.A."/>
            <person name="Tidwell J."/>
            <person name="Bellgard S.E."/>
            <person name="Bellgard M.I."/>
        </authorList>
    </citation>
    <scope>NUCLEOTIDE SEQUENCE</scope>
    <source>
        <tissue evidence="1">Shoot tissue taken approximately 20 cm above the soil surface</tissue>
    </source>
</reference>
<name>A0A0A9HQQ0_ARUDO</name>